<dbReference type="Proteomes" id="UP000565745">
    <property type="component" value="Unassembled WGS sequence"/>
</dbReference>
<evidence type="ECO:0008006" key="4">
    <source>
        <dbReference type="Google" id="ProtNLM"/>
    </source>
</evidence>
<proteinExistence type="predicted"/>
<evidence type="ECO:0000256" key="1">
    <source>
        <dbReference type="SAM" id="SignalP"/>
    </source>
</evidence>
<protein>
    <recommendedName>
        <fullName evidence="4">Tat pathway signal sequence domain protein</fullName>
    </recommendedName>
</protein>
<gene>
    <name evidence="2" type="ORF">GGR93_003824</name>
</gene>
<keyword evidence="1" id="KW-0732">Signal</keyword>
<comment type="caution">
    <text evidence="2">The sequence shown here is derived from an EMBL/GenBank/DDBJ whole genome shotgun (WGS) entry which is preliminary data.</text>
</comment>
<keyword evidence="3" id="KW-1185">Reference proteome</keyword>
<reference evidence="2 3" key="1">
    <citation type="submission" date="2020-08" db="EMBL/GenBank/DDBJ databases">
        <title>Genomic Encyclopedia of Type Strains, Phase IV (KMG-IV): sequencing the most valuable type-strain genomes for metagenomic binning, comparative biology and taxonomic classification.</title>
        <authorList>
            <person name="Goeker M."/>
        </authorList>
    </citation>
    <scope>NUCLEOTIDE SEQUENCE [LARGE SCALE GENOMIC DNA]</scope>
    <source>
        <strain evidence="2 3">DSM 101015</strain>
    </source>
</reference>
<feature type="chain" id="PRO_5031428849" description="Tat pathway signal sequence domain protein" evidence="1">
    <location>
        <begin position="25"/>
        <end position="143"/>
    </location>
</feature>
<evidence type="ECO:0000313" key="2">
    <source>
        <dbReference type="EMBL" id="MBB4176016.1"/>
    </source>
</evidence>
<feature type="signal peptide" evidence="1">
    <location>
        <begin position="1"/>
        <end position="24"/>
    </location>
</feature>
<dbReference type="EMBL" id="JACIFU010000007">
    <property type="protein sequence ID" value="MBB4176016.1"/>
    <property type="molecule type" value="Genomic_DNA"/>
</dbReference>
<sequence>MFFQRLSAGFTALALAFVPITVLAQETGGLTVELNKIEASDSGGCSAFFLFRNGTDNSFDGFEMSLAILDTSGVIDRLLSIDAAPLPVSRTTLKLFEIPEIACEDISEILLHDLTSCKPQNAEEMDCFPILELRSKAPVALVK</sequence>
<dbReference type="AlphaFoldDB" id="A0A7W6MDE9"/>
<dbReference type="OrthoDB" id="7707524at2"/>
<name>A0A7W6MDE9_9RHOB</name>
<organism evidence="2 3">
    <name type="scientific">Sulfitobacter noctilucicola</name>
    <dbReference type="NCBI Taxonomy" id="1342301"/>
    <lineage>
        <taxon>Bacteria</taxon>
        <taxon>Pseudomonadati</taxon>
        <taxon>Pseudomonadota</taxon>
        <taxon>Alphaproteobacteria</taxon>
        <taxon>Rhodobacterales</taxon>
        <taxon>Roseobacteraceae</taxon>
        <taxon>Sulfitobacter</taxon>
    </lineage>
</organism>
<evidence type="ECO:0000313" key="3">
    <source>
        <dbReference type="Proteomes" id="UP000565745"/>
    </source>
</evidence>
<accession>A0A7W6MDE9</accession>
<dbReference type="RefSeq" id="WP_025053832.1">
    <property type="nucleotide sequence ID" value="NZ_JACIFU010000007.1"/>
</dbReference>